<evidence type="ECO:0000313" key="2">
    <source>
        <dbReference type="Proteomes" id="UP000037035"/>
    </source>
</evidence>
<dbReference type="AlphaFoldDB" id="A0A0L6UJ49"/>
<dbReference type="EMBL" id="LAVV01010830">
    <property type="protein sequence ID" value="KNZ48533.1"/>
    <property type="molecule type" value="Genomic_DNA"/>
</dbReference>
<gene>
    <name evidence="1" type="ORF">VP01_55g11</name>
</gene>
<evidence type="ECO:0000313" key="1">
    <source>
        <dbReference type="EMBL" id="KNZ48533.1"/>
    </source>
</evidence>
<dbReference type="OrthoDB" id="2499742at2759"/>
<protein>
    <submittedName>
        <fullName evidence="1">Uncharacterized protein</fullName>
    </submittedName>
</protein>
<comment type="caution">
    <text evidence="1">The sequence shown here is derived from an EMBL/GenBank/DDBJ whole genome shotgun (WGS) entry which is preliminary data.</text>
</comment>
<sequence>MATSPSLLCPPLPICLHNNFRRRMAKEKDTWEQLTKKDKVNLNFLSTFPHDSKEFINLVDFSNRSWGGKMWVIDITNNSRLINKRSTTNIFYNLFLLMNPTTFSPHLNFTTNDFFHIEKANISNYAFVLFLPTFSDTGASAPPPLILALKFDLVLFFSRLQNWYHSKLTCLGMSLQINFSLANACHKHQRGDYKNPLNHSGDHFYYMFCSLGKGT</sequence>
<reference evidence="1 2" key="1">
    <citation type="submission" date="2015-08" db="EMBL/GenBank/DDBJ databases">
        <title>Next Generation Sequencing and Analysis of the Genome of Puccinia sorghi L Schw, the Causal Agent of Maize Common Rust.</title>
        <authorList>
            <person name="Rochi L."/>
            <person name="Burguener G."/>
            <person name="Darino M."/>
            <person name="Turjanski A."/>
            <person name="Kreff E."/>
            <person name="Dieguez M.J."/>
            <person name="Sacco F."/>
        </authorList>
    </citation>
    <scope>NUCLEOTIDE SEQUENCE [LARGE SCALE GENOMIC DNA]</scope>
    <source>
        <strain evidence="1 2">RO10H11247</strain>
    </source>
</reference>
<organism evidence="1 2">
    <name type="scientific">Puccinia sorghi</name>
    <dbReference type="NCBI Taxonomy" id="27349"/>
    <lineage>
        <taxon>Eukaryota</taxon>
        <taxon>Fungi</taxon>
        <taxon>Dikarya</taxon>
        <taxon>Basidiomycota</taxon>
        <taxon>Pucciniomycotina</taxon>
        <taxon>Pucciniomycetes</taxon>
        <taxon>Pucciniales</taxon>
        <taxon>Pucciniaceae</taxon>
        <taxon>Puccinia</taxon>
    </lineage>
</organism>
<keyword evidence="2" id="KW-1185">Reference proteome</keyword>
<proteinExistence type="predicted"/>
<dbReference type="Proteomes" id="UP000037035">
    <property type="component" value="Unassembled WGS sequence"/>
</dbReference>
<dbReference type="VEuPathDB" id="FungiDB:VP01_55g11"/>
<accession>A0A0L6UJ49</accession>
<name>A0A0L6UJ49_9BASI</name>